<protein>
    <recommendedName>
        <fullName evidence="9">S-protein homolog</fullName>
    </recommendedName>
</protein>
<dbReference type="GO" id="GO:0060320">
    <property type="term" value="P:rejection of self pollen"/>
    <property type="evidence" value="ECO:0007669"/>
    <property type="project" value="UniProtKB-KW"/>
</dbReference>
<keyword evidence="8" id="KW-1185">Reference proteome</keyword>
<comment type="similarity">
    <text evidence="2">Belongs to the plant self-incompatibility (S1) protein family.</text>
</comment>
<dbReference type="EMBL" id="BTGU01000159">
    <property type="protein sequence ID" value="GMN63788.1"/>
    <property type="molecule type" value="Genomic_DNA"/>
</dbReference>
<evidence type="ECO:0000313" key="8">
    <source>
        <dbReference type="Proteomes" id="UP001187192"/>
    </source>
</evidence>
<keyword evidence="5 6" id="KW-0732">Signal</keyword>
<comment type="subcellular location">
    <subcellularLocation>
        <location evidence="1">Secreted</location>
    </subcellularLocation>
</comment>
<organism evidence="7 8">
    <name type="scientific">Ficus carica</name>
    <name type="common">Common fig</name>
    <dbReference type="NCBI Taxonomy" id="3494"/>
    <lineage>
        <taxon>Eukaryota</taxon>
        <taxon>Viridiplantae</taxon>
        <taxon>Streptophyta</taxon>
        <taxon>Embryophyta</taxon>
        <taxon>Tracheophyta</taxon>
        <taxon>Spermatophyta</taxon>
        <taxon>Magnoliopsida</taxon>
        <taxon>eudicotyledons</taxon>
        <taxon>Gunneridae</taxon>
        <taxon>Pentapetalae</taxon>
        <taxon>rosids</taxon>
        <taxon>fabids</taxon>
        <taxon>Rosales</taxon>
        <taxon>Moraceae</taxon>
        <taxon>Ficeae</taxon>
        <taxon>Ficus</taxon>
    </lineage>
</organism>
<evidence type="ECO:0000313" key="7">
    <source>
        <dbReference type="EMBL" id="GMN63788.1"/>
    </source>
</evidence>
<evidence type="ECO:0000256" key="5">
    <source>
        <dbReference type="ARBA" id="ARBA00022729"/>
    </source>
</evidence>
<sequence>MSTSSQIFSFIFLVLITTSFTTTITLGNNHIEEGQNHLATVQITNSLPNNNSRPTILKIRCSSKHTNLGEKVLNRSDDYRWIVEEKSLYFCEALWGRLFASWHAFQPKRDAGHDSVFWLVEEGGIFFSWYNSSWVRRSVWESE</sequence>
<evidence type="ECO:0000256" key="6">
    <source>
        <dbReference type="SAM" id="SignalP"/>
    </source>
</evidence>
<accession>A0AA88DY09</accession>
<dbReference type="GO" id="GO:0005576">
    <property type="term" value="C:extracellular region"/>
    <property type="evidence" value="ECO:0007669"/>
    <property type="project" value="UniProtKB-SubCell"/>
</dbReference>
<evidence type="ECO:0000256" key="1">
    <source>
        <dbReference type="ARBA" id="ARBA00004613"/>
    </source>
</evidence>
<evidence type="ECO:0000256" key="2">
    <source>
        <dbReference type="ARBA" id="ARBA00005581"/>
    </source>
</evidence>
<keyword evidence="3" id="KW-0713">Self-incompatibility</keyword>
<dbReference type="Pfam" id="PF05938">
    <property type="entry name" value="Self-incomp_S1"/>
    <property type="match status" value="1"/>
</dbReference>
<gene>
    <name evidence="7" type="ORF">TIFTF001_032858</name>
</gene>
<name>A0AA88DY09_FICCA</name>
<dbReference type="InterPro" id="IPR010264">
    <property type="entry name" value="Self-incomp_S1"/>
</dbReference>
<dbReference type="Proteomes" id="UP001187192">
    <property type="component" value="Unassembled WGS sequence"/>
</dbReference>
<proteinExistence type="inferred from homology"/>
<feature type="signal peptide" evidence="6">
    <location>
        <begin position="1"/>
        <end position="21"/>
    </location>
</feature>
<reference evidence="7" key="1">
    <citation type="submission" date="2023-07" db="EMBL/GenBank/DDBJ databases">
        <title>draft genome sequence of fig (Ficus carica).</title>
        <authorList>
            <person name="Takahashi T."/>
            <person name="Nishimura K."/>
        </authorList>
    </citation>
    <scope>NUCLEOTIDE SEQUENCE</scope>
</reference>
<feature type="chain" id="PRO_5041666276" description="S-protein homolog" evidence="6">
    <location>
        <begin position="22"/>
        <end position="143"/>
    </location>
</feature>
<keyword evidence="4" id="KW-0964">Secreted</keyword>
<evidence type="ECO:0008006" key="9">
    <source>
        <dbReference type="Google" id="ProtNLM"/>
    </source>
</evidence>
<evidence type="ECO:0000256" key="4">
    <source>
        <dbReference type="ARBA" id="ARBA00022525"/>
    </source>
</evidence>
<dbReference type="PANTHER" id="PTHR35630">
    <property type="entry name" value="LEGUMINOSIN GROUP486 SECRETED PEPTIDE"/>
    <property type="match status" value="1"/>
</dbReference>
<evidence type="ECO:0000256" key="3">
    <source>
        <dbReference type="ARBA" id="ARBA00022471"/>
    </source>
</evidence>
<dbReference type="PANTHER" id="PTHR35630:SF1">
    <property type="entry name" value="LEGUMINOSIN GROUP486 SECRETED PEPTIDE"/>
    <property type="match status" value="1"/>
</dbReference>
<comment type="caution">
    <text evidence="7">The sequence shown here is derived from an EMBL/GenBank/DDBJ whole genome shotgun (WGS) entry which is preliminary data.</text>
</comment>
<dbReference type="AlphaFoldDB" id="A0AA88DY09"/>